<proteinExistence type="predicted"/>
<dbReference type="AlphaFoldDB" id="A0AAD6VHU6"/>
<dbReference type="EMBL" id="JARJCW010000021">
    <property type="protein sequence ID" value="KAJ7213446.1"/>
    <property type="molecule type" value="Genomic_DNA"/>
</dbReference>
<keyword evidence="2" id="KW-1185">Reference proteome</keyword>
<organism evidence="1 2">
    <name type="scientific">Mycena pura</name>
    <dbReference type="NCBI Taxonomy" id="153505"/>
    <lineage>
        <taxon>Eukaryota</taxon>
        <taxon>Fungi</taxon>
        <taxon>Dikarya</taxon>
        <taxon>Basidiomycota</taxon>
        <taxon>Agaricomycotina</taxon>
        <taxon>Agaricomycetes</taxon>
        <taxon>Agaricomycetidae</taxon>
        <taxon>Agaricales</taxon>
        <taxon>Marasmiineae</taxon>
        <taxon>Mycenaceae</taxon>
        <taxon>Mycena</taxon>
    </lineage>
</organism>
<reference evidence="1" key="1">
    <citation type="submission" date="2023-03" db="EMBL/GenBank/DDBJ databases">
        <title>Massive genome expansion in bonnet fungi (Mycena s.s.) driven by repeated elements and novel gene families across ecological guilds.</title>
        <authorList>
            <consortium name="Lawrence Berkeley National Laboratory"/>
            <person name="Harder C.B."/>
            <person name="Miyauchi S."/>
            <person name="Viragh M."/>
            <person name="Kuo A."/>
            <person name="Thoen E."/>
            <person name="Andreopoulos B."/>
            <person name="Lu D."/>
            <person name="Skrede I."/>
            <person name="Drula E."/>
            <person name="Henrissat B."/>
            <person name="Morin E."/>
            <person name="Kohler A."/>
            <person name="Barry K."/>
            <person name="LaButti K."/>
            <person name="Morin E."/>
            <person name="Salamov A."/>
            <person name="Lipzen A."/>
            <person name="Mereny Z."/>
            <person name="Hegedus B."/>
            <person name="Baldrian P."/>
            <person name="Stursova M."/>
            <person name="Weitz H."/>
            <person name="Taylor A."/>
            <person name="Grigoriev I.V."/>
            <person name="Nagy L.G."/>
            <person name="Martin F."/>
            <person name="Kauserud H."/>
        </authorList>
    </citation>
    <scope>NUCLEOTIDE SEQUENCE</scope>
    <source>
        <strain evidence="1">9144</strain>
    </source>
</reference>
<sequence>MSEQALLWYDLSLSHFLSFTDVFFCNVDSKRAYEHPFIANVAGALIKSSSLLPHLSVMALTHLSVTTLDSLPHLVIRHMNCIVRRLFTLRHHSSQHSGRGRAPLPLHRLRQYRVQKRAHDAYRARELVEPELGERPVRPRRMHCAVTVGASWNAAANALAGSAACAGAADEPDGVCVCGYGRPSARLRTSRPKRNTDAVFNLHIV</sequence>
<accession>A0AAD6VHU6</accession>
<evidence type="ECO:0000313" key="1">
    <source>
        <dbReference type="EMBL" id="KAJ7213446.1"/>
    </source>
</evidence>
<protein>
    <submittedName>
        <fullName evidence="1">Uncharacterized protein</fullName>
    </submittedName>
</protein>
<gene>
    <name evidence="1" type="ORF">GGX14DRAFT_563765</name>
</gene>
<comment type="caution">
    <text evidence="1">The sequence shown here is derived from an EMBL/GenBank/DDBJ whole genome shotgun (WGS) entry which is preliminary data.</text>
</comment>
<dbReference type="Proteomes" id="UP001219525">
    <property type="component" value="Unassembled WGS sequence"/>
</dbReference>
<name>A0AAD6VHU6_9AGAR</name>
<evidence type="ECO:0000313" key="2">
    <source>
        <dbReference type="Proteomes" id="UP001219525"/>
    </source>
</evidence>